<dbReference type="Pfam" id="PF01119">
    <property type="entry name" value="DNA_mis_repair"/>
    <property type="match status" value="1"/>
</dbReference>
<feature type="region of interest" description="Disordered" evidence="4">
    <location>
        <begin position="379"/>
        <end position="473"/>
    </location>
</feature>
<keyword evidence="2" id="KW-0227">DNA damage</keyword>
<dbReference type="SMART" id="SM00853">
    <property type="entry name" value="MutL_C"/>
    <property type="match status" value="1"/>
</dbReference>
<dbReference type="InterPro" id="IPR014721">
    <property type="entry name" value="Ribsml_uS5_D2-typ_fold_subgr"/>
</dbReference>
<dbReference type="InterPro" id="IPR002099">
    <property type="entry name" value="MutL/Mlh/PMS"/>
</dbReference>
<reference evidence="7" key="1">
    <citation type="submission" date="2020-02" db="EMBL/GenBank/DDBJ databases">
        <authorList>
            <person name="Palmer J.M."/>
        </authorList>
    </citation>
    <scope>NUCLEOTIDE SEQUENCE</scope>
    <source>
        <strain evidence="7">EPUS1.4</strain>
        <tissue evidence="7">Thallus</tissue>
    </source>
</reference>
<dbReference type="InterPro" id="IPR014790">
    <property type="entry name" value="MutL_C"/>
</dbReference>
<dbReference type="Proteomes" id="UP000606974">
    <property type="component" value="Unassembled WGS sequence"/>
</dbReference>
<dbReference type="InterPro" id="IPR014762">
    <property type="entry name" value="DNA_mismatch_repair_CS"/>
</dbReference>
<accession>A0A8H7AHB4</accession>
<dbReference type="GO" id="GO:0005524">
    <property type="term" value="F:ATP binding"/>
    <property type="evidence" value="ECO:0007669"/>
    <property type="project" value="InterPro"/>
</dbReference>
<dbReference type="NCBIfam" id="TIGR00585">
    <property type="entry name" value="mutl"/>
    <property type="match status" value="1"/>
</dbReference>
<feature type="compositionally biased region" description="Basic and acidic residues" evidence="4">
    <location>
        <begin position="615"/>
        <end position="624"/>
    </location>
</feature>
<dbReference type="InterPro" id="IPR020568">
    <property type="entry name" value="Ribosomal_Su5_D2-typ_SF"/>
</dbReference>
<gene>
    <name evidence="7" type="ORF">GJ744_010498</name>
</gene>
<dbReference type="InterPro" id="IPR013507">
    <property type="entry name" value="DNA_mismatch_S5_2-like"/>
</dbReference>
<dbReference type="SUPFAM" id="SSF118116">
    <property type="entry name" value="DNA mismatch repair protein MutL"/>
    <property type="match status" value="1"/>
</dbReference>
<protein>
    <recommendedName>
        <fullName evidence="3">DNA mismatch repair protein PMS1</fullName>
    </recommendedName>
</protein>
<dbReference type="GO" id="GO:0030983">
    <property type="term" value="F:mismatched DNA binding"/>
    <property type="evidence" value="ECO:0007669"/>
    <property type="project" value="InterPro"/>
</dbReference>
<dbReference type="InterPro" id="IPR042120">
    <property type="entry name" value="MutL_C_dimsub"/>
</dbReference>
<comment type="similarity">
    <text evidence="1">Belongs to the DNA mismatch repair MutL/HexB family.</text>
</comment>
<dbReference type="Gene3D" id="3.30.1540.20">
    <property type="entry name" value="MutL, C-terminal domain, dimerisation subdomain"/>
    <property type="match status" value="1"/>
</dbReference>
<dbReference type="Pfam" id="PF13589">
    <property type="entry name" value="HATPase_c_3"/>
    <property type="match status" value="1"/>
</dbReference>
<feature type="region of interest" description="Disordered" evidence="4">
    <location>
        <begin position="492"/>
        <end position="527"/>
    </location>
</feature>
<feature type="region of interest" description="Disordered" evidence="4">
    <location>
        <begin position="710"/>
        <end position="733"/>
    </location>
</feature>
<feature type="compositionally biased region" description="Low complexity" evidence="4">
    <location>
        <begin position="492"/>
        <end position="509"/>
    </location>
</feature>
<evidence type="ECO:0000313" key="7">
    <source>
        <dbReference type="EMBL" id="KAF7507439.1"/>
    </source>
</evidence>
<dbReference type="Gene3D" id="3.30.1370.100">
    <property type="entry name" value="MutL, C-terminal domain, regulatory subdomain"/>
    <property type="match status" value="1"/>
</dbReference>
<dbReference type="SUPFAM" id="SSF54211">
    <property type="entry name" value="Ribosomal protein S5 domain 2-like"/>
    <property type="match status" value="1"/>
</dbReference>
<dbReference type="CDD" id="cd16926">
    <property type="entry name" value="HATPase_MutL-MLH-PMS-like"/>
    <property type="match status" value="1"/>
</dbReference>
<feature type="compositionally biased region" description="Polar residues" evidence="4">
    <location>
        <begin position="409"/>
        <end position="422"/>
    </location>
</feature>
<feature type="region of interest" description="Disordered" evidence="4">
    <location>
        <begin position="615"/>
        <end position="693"/>
    </location>
</feature>
<evidence type="ECO:0000256" key="4">
    <source>
        <dbReference type="SAM" id="MobiDB-lite"/>
    </source>
</evidence>
<evidence type="ECO:0000259" key="6">
    <source>
        <dbReference type="SMART" id="SM01340"/>
    </source>
</evidence>
<dbReference type="PROSITE" id="PS00058">
    <property type="entry name" value="DNA_MISMATCH_REPAIR_1"/>
    <property type="match status" value="1"/>
</dbReference>
<dbReference type="FunFam" id="3.30.565.10:FF:000014">
    <property type="entry name" value="Mismatch repair endonuclease pms1, putative"/>
    <property type="match status" value="1"/>
</dbReference>
<dbReference type="InterPro" id="IPR042121">
    <property type="entry name" value="MutL_C_regsub"/>
</dbReference>
<sequence length="1028" mass="113005">MATIKPIEAHSVHQIQSGQVIVDLCSVVKELVENSLDAGATSVEVRFKNNGLDSIEVQDNGSGISPSNYESLALKHHTSKLAKYDDLSSLQTFGFRGEALSSLCALSTFCVITALAEEAPKGKKLDFDSSGRLQGTSVVATPKGTTAVVEGLFEQLPVRRKELTKHIKKEYGKVLGLLHAYACICTNVKFTVKSAMPKGKNATVFATKGNPTTRENIANVYGAKTLSALVSLDLQLDFQRTAIQNKDADDSHHKILVRGHVSRPVFGEGRQTPDRQMFFVNGRPCGLPQIAKAFNEVYKSFNVSQSPFIFADLVMDTNAYDVNVSPDKRTIMLHDSAALVETLKSSLTELFDQQEQTVPQSQFQTSHMPVYRQLTIARESTIDSTESNRTNTGSPPTMGSPSQEEDGKQTSFLHDFSGNQASTREEPKVNISDAARSSGKKLLKAGKENPNDGCRPGQDEDMVESQNRDTCSAHEHVEPVKDIRVRGFNQRLAEQQARAADQQPAPVAATEQDKTLLSPPVVPPPRSNAVQNAFDRIRHPRPAAEVATITIGEKTITTMVGTQSHKPILTRTEIGAKILKSEPAAPASTQAFTQRLKGFAAPGLSNALGDAENSKYADAGDQKRNITSNNDDESHLEENSVRFSTEDDDDSEIEVDDGVESEDNARSGEEESVVPPQSDTNGEYIDETEKRAQDDATVAELIRAAEEKAASLNMNNSRGGNKALNSRFRKDSTTDLQVRTATTVRQVQELTKRWELTVKDITRKGIMLESEDTADDGGNEEDRLALTVSKTDFSNMHIVGQFNLGFILAVRTPADADERESKTRNADELFIVDQHASDEKYNFERLQQETVVGNQRLVRPKQLDLTAVEEEILIENSLALQKNGFLVSIDTTENEPIGQRCKLVSLPLSKEVTFGLEDLEELLHLLTESPGLTQTSIVPRPSKVRKMFAMRACRSSIMIGKPLSETKMRTVVSHMGEIDKPWNCPHGRPTMRHLMTLNSFGSWQEGDGISTKHGKAGGANIWSRYAQA</sequence>
<dbReference type="SMART" id="SM01340">
    <property type="entry name" value="DNA_mis_repair"/>
    <property type="match status" value="1"/>
</dbReference>
<dbReference type="InterPro" id="IPR037198">
    <property type="entry name" value="MutL_C_sf"/>
</dbReference>
<comment type="caution">
    <text evidence="7">The sequence shown here is derived from an EMBL/GenBank/DDBJ whole genome shotgun (WGS) entry which is preliminary data.</text>
</comment>
<dbReference type="Pfam" id="PF08676">
    <property type="entry name" value="MutL_C"/>
    <property type="match status" value="1"/>
</dbReference>
<dbReference type="Gene3D" id="3.30.565.10">
    <property type="entry name" value="Histidine kinase-like ATPase, C-terminal domain"/>
    <property type="match status" value="1"/>
</dbReference>
<dbReference type="GO" id="GO:0032389">
    <property type="term" value="C:MutLalpha complex"/>
    <property type="evidence" value="ECO:0007669"/>
    <property type="project" value="TreeGrafter"/>
</dbReference>
<dbReference type="AlphaFoldDB" id="A0A8H7AHB4"/>
<dbReference type="PANTHER" id="PTHR10073">
    <property type="entry name" value="DNA MISMATCH REPAIR PROTEIN MLH, PMS, MUTL"/>
    <property type="match status" value="1"/>
</dbReference>
<evidence type="ECO:0000256" key="2">
    <source>
        <dbReference type="ARBA" id="ARBA00022763"/>
    </source>
</evidence>
<organism evidence="7 8">
    <name type="scientific">Endocarpon pusillum</name>
    <dbReference type="NCBI Taxonomy" id="364733"/>
    <lineage>
        <taxon>Eukaryota</taxon>
        <taxon>Fungi</taxon>
        <taxon>Dikarya</taxon>
        <taxon>Ascomycota</taxon>
        <taxon>Pezizomycotina</taxon>
        <taxon>Eurotiomycetes</taxon>
        <taxon>Chaetothyriomycetidae</taxon>
        <taxon>Verrucariales</taxon>
        <taxon>Verrucariaceae</taxon>
        <taxon>Endocarpon</taxon>
    </lineage>
</organism>
<evidence type="ECO:0000313" key="8">
    <source>
        <dbReference type="Proteomes" id="UP000606974"/>
    </source>
</evidence>
<dbReference type="InterPro" id="IPR038973">
    <property type="entry name" value="MutL/Mlh/Pms-like"/>
</dbReference>
<feature type="domain" description="MutL C-terminal dimerisation" evidence="5">
    <location>
        <begin position="798"/>
        <end position="963"/>
    </location>
</feature>
<dbReference type="EMBL" id="JAACFV010000069">
    <property type="protein sequence ID" value="KAF7507439.1"/>
    <property type="molecule type" value="Genomic_DNA"/>
</dbReference>
<dbReference type="GO" id="GO:0140664">
    <property type="term" value="F:ATP-dependent DNA damage sensor activity"/>
    <property type="evidence" value="ECO:0007669"/>
    <property type="project" value="InterPro"/>
</dbReference>
<dbReference type="Gene3D" id="3.30.230.10">
    <property type="match status" value="1"/>
</dbReference>
<feature type="compositionally biased region" description="Polar residues" evidence="4">
    <location>
        <begin position="382"/>
        <end position="402"/>
    </location>
</feature>
<feature type="compositionally biased region" description="Acidic residues" evidence="4">
    <location>
        <begin position="646"/>
        <end position="662"/>
    </location>
</feature>
<proteinExistence type="inferred from homology"/>
<dbReference type="InterPro" id="IPR036890">
    <property type="entry name" value="HATPase_C_sf"/>
</dbReference>
<evidence type="ECO:0000256" key="3">
    <source>
        <dbReference type="ARBA" id="ARBA00070941"/>
    </source>
</evidence>
<dbReference type="GO" id="GO:0016887">
    <property type="term" value="F:ATP hydrolysis activity"/>
    <property type="evidence" value="ECO:0007669"/>
    <property type="project" value="InterPro"/>
</dbReference>
<dbReference type="GO" id="GO:0000710">
    <property type="term" value="P:meiotic mismatch repair"/>
    <property type="evidence" value="ECO:0007669"/>
    <property type="project" value="UniProtKB-ARBA"/>
</dbReference>
<dbReference type="CDD" id="cd03484">
    <property type="entry name" value="MutL_Trans_hPMS_2_like"/>
    <property type="match status" value="1"/>
</dbReference>
<evidence type="ECO:0000256" key="1">
    <source>
        <dbReference type="ARBA" id="ARBA00006082"/>
    </source>
</evidence>
<dbReference type="OrthoDB" id="10263226at2759"/>
<dbReference type="PANTHER" id="PTHR10073:SF52">
    <property type="entry name" value="MISMATCH REPAIR ENDONUCLEASE PMS2"/>
    <property type="match status" value="1"/>
</dbReference>
<dbReference type="SUPFAM" id="SSF55874">
    <property type="entry name" value="ATPase domain of HSP90 chaperone/DNA topoisomerase II/histidine kinase"/>
    <property type="match status" value="1"/>
</dbReference>
<name>A0A8H7AHB4_9EURO</name>
<dbReference type="FunFam" id="3.30.230.10:FF:000074">
    <property type="entry name" value="DNA mismatch repair protein (Pms1)"/>
    <property type="match status" value="1"/>
</dbReference>
<evidence type="ECO:0000259" key="5">
    <source>
        <dbReference type="SMART" id="SM00853"/>
    </source>
</evidence>
<dbReference type="FunFam" id="3.30.1370.100:FF:000001">
    <property type="entry name" value="Mismatch repair endonuclease pms1, putative"/>
    <property type="match status" value="1"/>
</dbReference>
<keyword evidence="8" id="KW-1185">Reference proteome</keyword>
<feature type="domain" description="DNA mismatch repair protein S5" evidence="6">
    <location>
        <begin position="217"/>
        <end position="352"/>
    </location>
</feature>